<dbReference type="PRINTS" id="PR00379">
    <property type="entry name" value="INTEIN"/>
</dbReference>
<dbReference type="InterPro" id="IPR030934">
    <property type="entry name" value="Intein_C"/>
</dbReference>
<dbReference type="Pfam" id="PF01592">
    <property type="entry name" value="NifU_N"/>
    <property type="match status" value="2"/>
</dbReference>
<dbReference type="InterPro" id="IPR004042">
    <property type="entry name" value="Intein_endonuc_central"/>
</dbReference>
<dbReference type="InterPro" id="IPR003586">
    <property type="entry name" value="Hint_dom_C"/>
</dbReference>
<dbReference type="SMART" id="SM00306">
    <property type="entry name" value="HintN"/>
    <property type="match status" value="1"/>
</dbReference>
<proteinExistence type="predicted"/>
<protein>
    <recommendedName>
        <fullName evidence="3">DOD-type homing endonuclease domain-containing protein</fullName>
    </recommendedName>
</protein>
<keyword evidence="1" id="KW-0068">Autocatalytic cleavage</keyword>
<sequence>MYSKKVMEHFVKPKFFGKIENPDIIGTAGNPRCGDLLTLYLKIDKKTGKIKDIKFETLGCLPPKEEVLVNDGEWKEISSIREKTAVLNSKAKKAQVVDIYVRKYKGPILTFIPFISRFNQFSVTPEHPILCIKRSWLKSTRRSSNKCNWLRIKEKELLSKRPKYILAEDLKENDYLVFVPNKKVRDNPLFTKELMRLIGYYLAEGYITARGTVLNFSLNKNEKENISELKFLIKEVLQKEPRYRIRRSVIEFRISSKKWSDFFESLAGRGALSKKLSDEILLLPFEKQWEMIKTYIKGDGNIYRRRPNDSSTYRADTASRDLVIQIQEILARGGIFSSIKRRKDDESRNYIEGRKVSSNPSYNISFKLERKHKFFHNNGNYFLVPIRKIENKNYKGNVYNFQVAGKPNSYLVKGFAVHNCAAAIAASDMICQLVKGKTLEQALNISFQDVSNELGVLPPLKIHCAQLVTEALRDAINNYSKNL</sequence>
<dbReference type="Gene3D" id="3.90.1010.10">
    <property type="match status" value="2"/>
</dbReference>
<dbReference type="GO" id="GO:0004519">
    <property type="term" value="F:endonuclease activity"/>
    <property type="evidence" value="ECO:0007669"/>
    <property type="project" value="InterPro"/>
</dbReference>
<dbReference type="SUPFAM" id="SSF82649">
    <property type="entry name" value="SufE/NifU"/>
    <property type="match status" value="2"/>
</dbReference>
<dbReference type="PROSITE" id="PS50817">
    <property type="entry name" value="INTEIN_N_TER"/>
    <property type="match status" value="1"/>
</dbReference>
<evidence type="ECO:0000313" key="5">
    <source>
        <dbReference type="Proteomes" id="UP000231648"/>
    </source>
</evidence>
<dbReference type="InterPro" id="IPR004860">
    <property type="entry name" value="LAGLIDADG_dom"/>
</dbReference>
<gene>
    <name evidence="4" type="ORF">COU82_01425</name>
</gene>
<dbReference type="InterPro" id="IPR003587">
    <property type="entry name" value="Hint_dom_N"/>
</dbReference>
<dbReference type="InterPro" id="IPR036844">
    <property type="entry name" value="Hint_dom_sf"/>
</dbReference>
<dbReference type="CDD" id="cd00081">
    <property type="entry name" value="Hint"/>
    <property type="match status" value="1"/>
</dbReference>
<evidence type="ECO:0000256" key="1">
    <source>
        <dbReference type="ARBA" id="ARBA00022813"/>
    </source>
</evidence>
<dbReference type="Proteomes" id="UP000231648">
    <property type="component" value="Unassembled WGS sequence"/>
</dbReference>
<name>A0A2M8KCA0_9BACT</name>
<dbReference type="InterPro" id="IPR006142">
    <property type="entry name" value="INTEIN"/>
</dbReference>
<dbReference type="AlphaFoldDB" id="A0A2M8KCA0"/>
<evidence type="ECO:0000259" key="3">
    <source>
        <dbReference type="PROSITE" id="PS50819"/>
    </source>
</evidence>
<dbReference type="Pfam" id="PF14528">
    <property type="entry name" value="LAGLIDADG_3"/>
    <property type="match status" value="1"/>
</dbReference>
<dbReference type="EMBL" id="PFDX01000014">
    <property type="protein sequence ID" value="PJE57551.1"/>
    <property type="molecule type" value="Genomic_DNA"/>
</dbReference>
<dbReference type="InterPro" id="IPR006141">
    <property type="entry name" value="Intein_N"/>
</dbReference>
<dbReference type="CDD" id="cd06664">
    <property type="entry name" value="IscU_like"/>
    <property type="match status" value="2"/>
</dbReference>
<evidence type="ECO:0000256" key="2">
    <source>
        <dbReference type="ARBA" id="ARBA00023000"/>
    </source>
</evidence>
<comment type="caution">
    <text evidence="4">The sequence shown here is derived from an EMBL/GenBank/DDBJ whole genome shotgun (WGS) entry which is preliminary data.</text>
</comment>
<dbReference type="SUPFAM" id="SSF55608">
    <property type="entry name" value="Homing endonucleases"/>
    <property type="match status" value="1"/>
</dbReference>
<dbReference type="InterPro" id="IPR027434">
    <property type="entry name" value="Homing_endonucl"/>
</dbReference>
<dbReference type="GO" id="GO:0016226">
    <property type="term" value="P:iron-sulfur cluster assembly"/>
    <property type="evidence" value="ECO:0007669"/>
    <property type="project" value="InterPro"/>
</dbReference>
<organism evidence="4 5">
    <name type="scientific">Candidatus Portnoybacteria bacterium CG10_big_fil_rev_8_21_14_0_10_38_18</name>
    <dbReference type="NCBI Taxonomy" id="1974813"/>
    <lineage>
        <taxon>Bacteria</taxon>
        <taxon>Candidatus Portnoyibacteriota</taxon>
    </lineage>
</organism>
<dbReference type="PROSITE" id="PS50818">
    <property type="entry name" value="INTEIN_C_TER"/>
    <property type="match status" value="1"/>
</dbReference>
<evidence type="ECO:0000313" key="4">
    <source>
        <dbReference type="EMBL" id="PJE57551.1"/>
    </source>
</evidence>
<keyword evidence="2" id="KW-0651">Protein splicing</keyword>
<dbReference type="Gene3D" id="3.10.28.10">
    <property type="entry name" value="Homing endonucleases"/>
    <property type="match status" value="1"/>
</dbReference>
<dbReference type="GO" id="GO:0016539">
    <property type="term" value="P:intein-mediated protein splicing"/>
    <property type="evidence" value="ECO:0007669"/>
    <property type="project" value="InterPro"/>
</dbReference>
<dbReference type="GO" id="GO:0051536">
    <property type="term" value="F:iron-sulfur cluster binding"/>
    <property type="evidence" value="ECO:0007669"/>
    <property type="project" value="InterPro"/>
</dbReference>
<reference evidence="5" key="1">
    <citation type="submission" date="2017-09" db="EMBL/GenBank/DDBJ databases">
        <title>Depth-based differentiation of microbial function through sediment-hosted aquifers and enrichment of novel symbionts in the deep terrestrial subsurface.</title>
        <authorList>
            <person name="Probst A.J."/>
            <person name="Ladd B."/>
            <person name="Jarett J.K."/>
            <person name="Geller-Mcgrath D.E."/>
            <person name="Sieber C.M.K."/>
            <person name="Emerson J.B."/>
            <person name="Anantharaman K."/>
            <person name="Thomas B.C."/>
            <person name="Malmstrom R."/>
            <person name="Stieglmeier M."/>
            <person name="Klingl A."/>
            <person name="Woyke T."/>
            <person name="Ryan C.M."/>
            <person name="Banfield J.F."/>
        </authorList>
    </citation>
    <scope>NUCLEOTIDE SEQUENCE [LARGE SCALE GENOMIC DNA]</scope>
</reference>
<dbReference type="SMART" id="SM00305">
    <property type="entry name" value="HintC"/>
    <property type="match status" value="1"/>
</dbReference>
<accession>A0A2M8KCA0</accession>
<dbReference type="PANTHER" id="PTHR10093">
    <property type="entry name" value="IRON-SULFUR CLUSTER ASSEMBLY ENZYME NIFU HOMOLOG"/>
    <property type="match status" value="1"/>
</dbReference>
<dbReference type="GO" id="GO:0005506">
    <property type="term" value="F:iron ion binding"/>
    <property type="evidence" value="ECO:0007669"/>
    <property type="project" value="InterPro"/>
</dbReference>
<dbReference type="PROSITE" id="PS50819">
    <property type="entry name" value="INTEIN_ENDONUCLEASE"/>
    <property type="match status" value="1"/>
</dbReference>
<dbReference type="InterPro" id="IPR002871">
    <property type="entry name" value="NIF_FeS_clus_asmbl_NifU_N"/>
</dbReference>
<dbReference type="SUPFAM" id="SSF51294">
    <property type="entry name" value="Hedgehog/intein (Hint) domain"/>
    <property type="match status" value="1"/>
</dbReference>
<feature type="domain" description="DOD-type homing endonuclease" evidence="3">
    <location>
        <begin position="197"/>
        <end position="335"/>
    </location>
</feature>